<evidence type="ECO:0000256" key="3">
    <source>
        <dbReference type="ARBA" id="ARBA00022989"/>
    </source>
</evidence>
<evidence type="ECO:0000256" key="5">
    <source>
        <dbReference type="HAMAP-Rule" id="MF_00189"/>
    </source>
</evidence>
<dbReference type="Proteomes" id="UP001302249">
    <property type="component" value="Chromosome"/>
</dbReference>
<dbReference type="Pfam" id="PF04279">
    <property type="entry name" value="IspA"/>
    <property type="match status" value="1"/>
</dbReference>
<dbReference type="EMBL" id="CP135076">
    <property type="protein sequence ID" value="WNO55161.1"/>
    <property type="molecule type" value="Genomic_DNA"/>
</dbReference>
<feature type="transmembrane region" description="Helical" evidence="5">
    <location>
        <begin position="155"/>
        <end position="174"/>
    </location>
</feature>
<dbReference type="NCBIfam" id="NF001323">
    <property type="entry name" value="PRK00259.1-1"/>
    <property type="match status" value="1"/>
</dbReference>
<feature type="transmembrane region" description="Helical" evidence="5">
    <location>
        <begin position="84"/>
        <end position="104"/>
    </location>
</feature>
<keyword evidence="7" id="KW-1185">Reference proteome</keyword>
<comment type="similarity">
    <text evidence="5">Belongs to the YciB family.</text>
</comment>
<dbReference type="PANTHER" id="PTHR36917:SF1">
    <property type="entry name" value="INNER MEMBRANE-SPANNING PROTEIN YCIB"/>
    <property type="match status" value="1"/>
</dbReference>
<comment type="function">
    <text evidence="5">Plays a role in cell envelope biogenesis, maintenance of cell envelope integrity and membrane homeostasis.</text>
</comment>
<dbReference type="PANTHER" id="PTHR36917">
    <property type="entry name" value="INTRACELLULAR SEPTATION PROTEIN A-RELATED"/>
    <property type="match status" value="1"/>
</dbReference>
<keyword evidence="4 5" id="KW-0472">Membrane</keyword>
<evidence type="ECO:0000313" key="6">
    <source>
        <dbReference type="EMBL" id="WNO55161.1"/>
    </source>
</evidence>
<dbReference type="InterPro" id="IPR006008">
    <property type="entry name" value="YciB"/>
</dbReference>
<gene>
    <name evidence="5" type="primary">yciB</name>
    <name evidence="6" type="ORF">RPR59_09795</name>
</gene>
<accession>A0ABZ0BCJ3</accession>
<keyword evidence="3 5" id="KW-1133">Transmembrane helix</keyword>
<feature type="transmembrane region" description="Helical" evidence="5">
    <location>
        <begin position="26"/>
        <end position="46"/>
    </location>
</feature>
<dbReference type="RefSeq" id="WP_313918450.1">
    <property type="nucleotide sequence ID" value="NZ_CP135076.1"/>
</dbReference>
<proteinExistence type="inferred from homology"/>
<keyword evidence="1 5" id="KW-1003">Cell membrane</keyword>
<dbReference type="NCBIfam" id="TIGR00997">
    <property type="entry name" value="ispZ"/>
    <property type="match status" value="1"/>
</dbReference>
<protein>
    <recommendedName>
        <fullName evidence="5">Inner membrane-spanning protein YciB</fullName>
    </recommendedName>
</protein>
<evidence type="ECO:0000256" key="2">
    <source>
        <dbReference type="ARBA" id="ARBA00022692"/>
    </source>
</evidence>
<dbReference type="HAMAP" id="MF_00189">
    <property type="entry name" value="YciB"/>
    <property type="match status" value="1"/>
</dbReference>
<comment type="subcellular location">
    <subcellularLocation>
        <location evidence="5">Cell inner membrane</location>
        <topology evidence="5">Multi-pass membrane protein</topology>
    </subcellularLocation>
</comment>
<feature type="transmembrane region" description="Helical" evidence="5">
    <location>
        <begin position="125"/>
        <end position="143"/>
    </location>
</feature>
<keyword evidence="2 5" id="KW-0812">Transmembrane</keyword>
<organism evidence="6 7">
    <name type="scientific">Stakelama saccharophila</name>
    <dbReference type="NCBI Taxonomy" id="3075605"/>
    <lineage>
        <taxon>Bacteria</taxon>
        <taxon>Pseudomonadati</taxon>
        <taxon>Pseudomonadota</taxon>
        <taxon>Alphaproteobacteria</taxon>
        <taxon>Sphingomonadales</taxon>
        <taxon>Sphingomonadaceae</taxon>
        <taxon>Stakelama</taxon>
    </lineage>
</organism>
<sequence length="193" mass="21348">MLIDFGPLAVFFAVNTLMKGPQIERVLAATAAFMVAIVVAMAASWVKARHISPMLWISGVLVLVFGGLTLYFHDETFIKVKPTIVYTMFAAVLTYGLITGKPLLQSLLETAYPGLSAKGWRKLTVNWAIFFAFMAVLNELVWRNTSWDFWVGFKLWGAMPLTVLFALANIPMLLKHGLDTGSARDEPPLPPEG</sequence>
<evidence type="ECO:0000256" key="1">
    <source>
        <dbReference type="ARBA" id="ARBA00022475"/>
    </source>
</evidence>
<name>A0ABZ0BCJ3_9SPHN</name>
<evidence type="ECO:0000313" key="7">
    <source>
        <dbReference type="Proteomes" id="UP001302249"/>
    </source>
</evidence>
<keyword evidence="5" id="KW-0997">Cell inner membrane</keyword>
<evidence type="ECO:0000256" key="4">
    <source>
        <dbReference type="ARBA" id="ARBA00023136"/>
    </source>
</evidence>
<feature type="transmembrane region" description="Helical" evidence="5">
    <location>
        <begin position="53"/>
        <end position="72"/>
    </location>
</feature>
<reference evidence="6 7" key="1">
    <citation type="submission" date="2023-09" db="EMBL/GenBank/DDBJ databases">
        <authorList>
            <person name="Rey-Velasco X."/>
        </authorList>
    </citation>
    <scope>NUCLEOTIDE SEQUENCE [LARGE SCALE GENOMIC DNA]</scope>
    <source>
        <strain evidence="6 7">W311</strain>
    </source>
</reference>